<evidence type="ECO:0000313" key="2">
    <source>
        <dbReference type="EMBL" id="SVE51907.1"/>
    </source>
</evidence>
<feature type="compositionally biased region" description="Polar residues" evidence="1">
    <location>
        <begin position="18"/>
        <end position="28"/>
    </location>
</feature>
<accession>A0A383E4Z1</accession>
<reference evidence="2" key="1">
    <citation type="submission" date="2018-05" db="EMBL/GenBank/DDBJ databases">
        <authorList>
            <person name="Lanie J.A."/>
            <person name="Ng W.-L."/>
            <person name="Kazmierczak K.M."/>
            <person name="Andrzejewski T.M."/>
            <person name="Davidsen T.M."/>
            <person name="Wayne K.J."/>
            <person name="Tettelin H."/>
            <person name="Glass J.I."/>
            <person name="Rusch D."/>
            <person name="Podicherti R."/>
            <person name="Tsui H.-C.T."/>
            <person name="Winkler M.E."/>
        </authorList>
    </citation>
    <scope>NUCLEOTIDE SEQUENCE</scope>
</reference>
<feature type="non-terminal residue" evidence="2">
    <location>
        <position position="1"/>
    </location>
</feature>
<dbReference type="EMBL" id="UINC01222924">
    <property type="protein sequence ID" value="SVE51907.1"/>
    <property type="molecule type" value="Genomic_DNA"/>
</dbReference>
<protein>
    <submittedName>
        <fullName evidence="2">Uncharacterized protein</fullName>
    </submittedName>
</protein>
<name>A0A383E4Z1_9ZZZZ</name>
<gene>
    <name evidence="2" type="ORF">METZ01_LOCUS504761</name>
</gene>
<sequence length="28" mass="2897">VTQKPITPDIGYELANPTGVSISPDGNL</sequence>
<organism evidence="2">
    <name type="scientific">marine metagenome</name>
    <dbReference type="NCBI Taxonomy" id="408172"/>
    <lineage>
        <taxon>unclassified sequences</taxon>
        <taxon>metagenomes</taxon>
        <taxon>ecological metagenomes</taxon>
    </lineage>
</organism>
<feature type="region of interest" description="Disordered" evidence="1">
    <location>
        <begin position="1"/>
        <end position="28"/>
    </location>
</feature>
<feature type="non-terminal residue" evidence="2">
    <location>
        <position position="28"/>
    </location>
</feature>
<proteinExistence type="predicted"/>
<dbReference type="AlphaFoldDB" id="A0A383E4Z1"/>
<evidence type="ECO:0000256" key="1">
    <source>
        <dbReference type="SAM" id="MobiDB-lite"/>
    </source>
</evidence>